<organism evidence="1 2">
    <name type="scientific">Acidithiobacillus sulfuriphilus</name>
    <dbReference type="NCBI Taxonomy" id="1867749"/>
    <lineage>
        <taxon>Bacteria</taxon>
        <taxon>Pseudomonadati</taxon>
        <taxon>Pseudomonadota</taxon>
        <taxon>Acidithiobacillia</taxon>
        <taxon>Acidithiobacillales</taxon>
        <taxon>Acidithiobacillaceae</taxon>
        <taxon>Acidithiobacillus</taxon>
    </lineage>
</organism>
<sequence>MDHSDNNKRVVISRRKMLWKLGMIVGAATVGATFDMETAYAFHESRGSGCGSDCNSPPKHSKAFAQYQDHPKGGLSCVGCVFFSPGKAAGKLGSCSIVSGEISPYGWCRLFVQRQAPQFPGDGG</sequence>
<gene>
    <name evidence="1" type="ORF">EC580_007525</name>
</gene>
<keyword evidence="2" id="KW-1185">Reference proteome</keyword>
<dbReference type="EMBL" id="CP127527">
    <property type="protein sequence ID" value="XRI75828.1"/>
    <property type="molecule type" value="Genomic_DNA"/>
</dbReference>
<reference evidence="1 2" key="1">
    <citation type="journal article" date="2019" name="Int. J. Syst. Evol. Microbiol.">
        <title>Acidithiobacillus sulfuriphilus sp. nov.: an extremely acidophilic sulfur-oxidizing chemolithotroph isolated from a neutral pH environment.</title>
        <authorList>
            <person name="Falagan C."/>
            <person name="Moya-Beltran A."/>
            <person name="Castro M."/>
            <person name="Quatrini R."/>
            <person name="Johnson D.B."/>
        </authorList>
    </citation>
    <scope>NUCLEOTIDE SEQUENCE [LARGE SCALE GENOMIC DNA]</scope>
    <source>
        <strain evidence="1 2">CJ-2</strain>
    </source>
</reference>
<evidence type="ECO:0000313" key="2">
    <source>
        <dbReference type="Proteomes" id="UP000271650"/>
    </source>
</evidence>
<protein>
    <submittedName>
        <fullName evidence="1">Uncharacterized protein</fullName>
    </submittedName>
</protein>
<proteinExistence type="predicted"/>
<name>A0ACD5HKN6_9PROT</name>
<accession>A0ACD5HKN6</accession>
<dbReference type="Proteomes" id="UP000271650">
    <property type="component" value="Chromosome"/>
</dbReference>
<evidence type="ECO:0000313" key="1">
    <source>
        <dbReference type="EMBL" id="XRI75828.1"/>
    </source>
</evidence>